<dbReference type="InterPro" id="IPR038735">
    <property type="entry name" value="MSMEG_1276-like_NTP-PPase_dom"/>
</dbReference>
<dbReference type="EMBL" id="SCFB01000002">
    <property type="protein sequence ID" value="RZI46845.1"/>
    <property type="molecule type" value="Genomic_DNA"/>
</dbReference>
<dbReference type="GO" id="GO:0047429">
    <property type="term" value="F:nucleoside triphosphate diphosphatase activity"/>
    <property type="evidence" value="ECO:0007669"/>
    <property type="project" value="InterPro"/>
</dbReference>
<accession>A0A4Q7DKU6</accession>
<dbReference type="GO" id="GO:0009143">
    <property type="term" value="P:nucleoside triphosphate catabolic process"/>
    <property type="evidence" value="ECO:0007669"/>
    <property type="project" value="InterPro"/>
</dbReference>
<evidence type="ECO:0000313" key="3">
    <source>
        <dbReference type="Proteomes" id="UP000293550"/>
    </source>
</evidence>
<gene>
    <name evidence="2" type="ORF">EQU50_01065</name>
</gene>
<protein>
    <submittedName>
        <fullName evidence="2">Phosphoribosyl-ATP pyrophosphohydrolase</fullName>
    </submittedName>
</protein>
<feature type="coiled-coil region" evidence="1">
    <location>
        <begin position="77"/>
        <end position="104"/>
    </location>
</feature>
<evidence type="ECO:0000313" key="2">
    <source>
        <dbReference type="EMBL" id="RZI46845.1"/>
    </source>
</evidence>
<dbReference type="AlphaFoldDB" id="A0A4Q7DKU6"/>
<comment type="caution">
    <text evidence="2">The sequence shown here is derived from an EMBL/GenBank/DDBJ whole genome shotgun (WGS) entry which is preliminary data.</text>
</comment>
<dbReference type="InterPro" id="IPR025984">
    <property type="entry name" value="DCTPP"/>
</dbReference>
<name>A0A4Q7DKU6_9PROT</name>
<sequence length="133" mass="15674">MTKKHRFKVDKLTRDKMPDIMRSLNIDGLVRIMDADEYLMRLQDKLLEEAKEVIAAKTPDEYVEELADVLEVMHALANRLGLSYEQIEEKRQEKKREKGGFEGRVYVAYGDVAADNENIRYYRDRSEDYPEIV</sequence>
<proteinExistence type="predicted"/>
<dbReference type="CDD" id="cd11532">
    <property type="entry name" value="NTP-PPase_COG4997"/>
    <property type="match status" value="1"/>
</dbReference>
<reference evidence="2 3" key="1">
    <citation type="submission" date="2018-10" db="EMBL/GenBank/DDBJ databases">
        <title>An updated phylogeny of the Alphaproteobacteria reveals that the parasitic Rickettsiales and Holosporales have independent origins.</title>
        <authorList>
            <person name="Munoz-Gomez S.A."/>
            <person name="Hess S."/>
            <person name="Burger G."/>
            <person name="Lang B.F."/>
            <person name="Susko E."/>
            <person name="Slamovits C.H."/>
            <person name="Roger A.J."/>
        </authorList>
    </citation>
    <scope>NUCLEOTIDE SEQUENCE [LARGE SCALE GENOMIC DNA]</scope>
    <source>
        <strain evidence="2">HOLO01</strain>
    </source>
</reference>
<dbReference type="Pfam" id="PF12643">
    <property type="entry name" value="MazG-like"/>
    <property type="match status" value="1"/>
</dbReference>
<keyword evidence="1" id="KW-0175">Coiled coil</keyword>
<evidence type="ECO:0000256" key="1">
    <source>
        <dbReference type="SAM" id="Coils"/>
    </source>
</evidence>
<dbReference type="Proteomes" id="UP000293550">
    <property type="component" value="Unassembled WGS sequence"/>
</dbReference>
<keyword evidence="2" id="KW-0378">Hydrolase</keyword>
<dbReference type="OrthoDB" id="8480947at2"/>
<organism evidence="2 3">
    <name type="scientific">Candidatus Finniella inopinata</name>
    <dbReference type="NCBI Taxonomy" id="1696036"/>
    <lineage>
        <taxon>Bacteria</taxon>
        <taxon>Pseudomonadati</taxon>
        <taxon>Pseudomonadota</taxon>
        <taxon>Alphaproteobacteria</taxon>
        <taxon>Holosporales</taxon>
        <taxon>Candidatus Paracaedibacteraceae</taxon>
        <taxon>Candidatus Finniella</taxon>
    </lineage>
</organism>
<keyword evidence="3" id="KW-1185">Reference proteome</keyword>
<dbReference type="SUPFAM" id="SSF101386">
    <property type="entry name" value="all-alpha NTP pyrophosphatases"/>
    <property type="match status" value="1"/>
</dbReference>
<dbReference type="RefSeq" id="WP_130153317.1">
    <property type="nucleotide sequence ID" value="NZ_SCFB01000002.1"/>
</dbReference>